<evidence type="ECO:0000313" key="4">
    <source>
        <dbReference type="Proteomes" id="UP001415857"/>
    </source>
</evidence>
<dbReference type="PANTHER" id="PTHR31325">
    <property type="entry name" value="OS01G0798800 PROTEIN-RELATED"/>
    <property type="match status" value="1"/>
</dbReference>
<reference evidence="3 4" key="1">
    <citation type="journal article" date="2024" name="Plant J.">
        <title>Genome sequences and population genomics reveal climatic adaptation and genomic divergence between two closely related sweetgum species.</title>
        <authorList>
            <person name="Xu W.Q."/>
            <person name="Ren C.Q."/>
            <person name="Zhang X.Y."/>
            <person name="Comes H.P."/>
            <person name="Liu X.H."/>
            <person name="Li Y.G."/>
            <person name="Kettle C.J."/>
            <person name="Jalonen R."/>
            <person name="Gaisberger H."/>
            <person name="Ma Y.Z."/>
            <person name="Qiu Y.X."/>
        </authorList>
    </citation>
    <scope>NUCLEOTIDE SEQUENCE [LARGE SCALE GENOMIC DNA]</scope>
    <source>
        <strain evidence="3">Hangzhou</strain>
    </source>
</reference>
<evidence type="ECO:0000313" key="3">
    <source>
        <dbReference type="EMBL" id="KAK9291484.1"/>
    </source>
</evidence>
<comment type="caution">
    <text evidence="3">The sequence shown here is derived from an EMBL/GenBank/DDBJ whole genome shotgun (WGS) entry which is preliminary data.</text>
</comment>
<evidence type="ECO:0000256" key="1">
    <source>
        <dbReference type="SAM" id="Phobius"/>
    </source>
</evidence>
<feature type="transmembrane region" description="Helical" evidence="1">
    <location>
        <begin position="204"/>
        <end position="226"/>
    </location>
</feature>
<feature type="transmembrane region" description="Helical" evidence="1">
    <location>
        <begin position="166"/>
        <end position="192"/>
    </location>
</feature>
<protein>
    <recommendedName>
        <fullName evidence="2">DUF4220 domain-containing protein</fullName>
    </recommendedName>
</protein>
<keyword evidence="4" id="KW-1185">Reference proteome</keyword>
<gene>
    <name evidence="3" type="ORF">L1049_019432</name>
</gene>
<proteinExistence type="predicted"/>
<keyword evidence="1" id="KW-0472">Membrane</keyword>
<dbReference type="InterPro" id="IPR025315">
    <property type="entry name" value="DUF4220"/>
</dbReference>
<evidence type="ECO:0000259" key="2">
    <source>
        <dbReference type="Pfam" id="PF13968"/>
    </source>
</evidence>
<dbReference type="Pfam" id="PF04578">
    <property type="entry name" value="DUF594"/>
    <property type="match status" value="1"/>
</dbReference>
<dbReference type="Proteomes" id="UP001415857">
    <property type="component" value="Unassembled WGS sequence"/>
</dbReference>
<feature type="domain" description="DUF4220" evidence="2">
    <location>
        <begin position="41"/>
        <end position="275"/>
    </location>
</feature>
<dbReference type="EMBL" id="JBBPBK010000001">
    <property type="protein sequence ID" value="KAK9291484.1"/>
    <property type="molecule type" value="Genomic_DNA"/>
</dbReference>
<dbReference type="Pfam" id="PF13968">
    <property type="entry name" value="DUF4220"/>
    <property type="match status" value="1"/>
</dbReference>
<sequence length="590" mass="68092">MNTMRATRMSHLSTEGAHYSSLWNIRNVNWSLALSLNEVQGGSIVYRLNLLAIPVFIAGIIKYGERTWVLRSASTEYLKYSLLPTPDPKPEYTPETIDKDITAEAKFKHEAYFLFKIYRRLYADLPIDFTDLEKSVHILPSDLDIFKVIELELGFLYDELYTKTSFVCSVVGICLRSISSISSIVAFVGFLIIDKHGYSSVNVIISYVLLVGAIILDIYAAILLLFSDWTMVWLTDLNRRSPLPNRIFKDIFSSQLAITGSKRWSHSMRQYNLIDNCLRHDQSTKCLSFFRELKIYETLENCQQIDSDDVLNYFQKCFSAHYFEKLDSSMMRIANSSASDKEKLVEFNKICNDRGEYTLKKFGASGVLGSSIVGDFDESIILWHIATDLCYHHDTKNKLIEDPDKIPVACRNSKWLSDYMLYLLVMRPFMLPMGIGQIRYEETAAEAKRFFLHSGLISGRTEAIEKLLGEQDSHARVFCRIESFEEEFPTSRSVLEEGFRLARELLLLNMKKEEWMDKSKWDMIFLIWLDLLCYAASQCRWNQHARQLARGGELLTHVSLFMAHRALTDLFKETSFDRRGGAVLSHYMGL</sequence>
<keyword evidence="1" id="KW-1133">Transmembrane helix</keyword>
<accession>A0AAP0SCK9</accession>
<keyword evidence="1" id="KW-0812">Transmembrane</keyword>
<dbReference type="InterPro" id="IPR007658">
    <property type="entry name" value="DUF594"/>
</dbReference>
<name>A0AAP0SCK9_LIQFO</name>
<organism evidence="3 4">
    <name type="scientific">Liquidambar formosana</name>
    <name type="common">Formosan gum</name>
    <dbReference type="NCBI Taxonomy" id="63359"/>
    <lineage>
        <taxon>Eukaryota</taxon>
        <taxon>Viridiplantae</taxon>
        <taxon>Streptophyta</taxon>
        <taxon>Embryophyta</taxon>
        <taxon>Tracheophyta</taxon>
        <taxon>Spermatophyta</taxon>
        <taxon>Magnoliopsida</taxon>
        <taxon>eudicotyledons</taxon>
        <taxon>Gunneridae</taxon>
        <taxon>Pentapetalae</taxon>
        <taxon>Saxifragales</taxon>
        <taxon>Altingiaceae</taxon>
        <taxon>Liquidambar</taxon>
    </lineage>
</organism>
<dbReference type="AlphaFoldDB" id="A0AAP0SCK9"/>